<evidence type="ECO:0000256" key="1">
    <source>
        <dbReference type="SAM" id="MobiDB-lite"/>
    </source>
</evidence>
<protein>
    <submittedName>
        <fullName evidence="2">Uncharacterized protein</fullName>
    </submittedName>
</protein>
<comment type="caution">
    <text evidence="2">The sequence shown here is derived from an EMBL/GenBank/DDBJ whole genome shotgun (WGS) entry which is preliminary data.</text>
</comment>
<evidence type="ECO:0000313" key="3">
    <source>
        <dbReference type="Proteomes" id="UP000800093"/>
    </source>
</evidence>
<dbReference type="Proteomes" id="UP000800093">
    <property type="component" value="Unassembled WGS sequence"/>
</dbReference>
<dbReference type="EMBL" id="ML986653">
    <property type="protein sequence ID" value="KAF2261636.1"/>
    <property type="molecule type" value="Genomic_DNA"/>
</dbReference>
<evidence type="ECO:0000313" key="2">
    <source>
        <dbReference type="EMBL" id="KAF2261636.1"/>
    </source>
</evidence>
<sequence length="159" mass="17507">MVTLDEERGLIVEEGTPGDKETREKTRDQNKLQENARPEKKSAPEIKEQEQEGRASMQLSQLLTSSATRTLATENNWLKSVISILKADNNALKCEIVECMRSKDTACGDNPKDENSNGSGEGGNEEVTQADSDGELDIHDDYKPEVVDSDQKKPAGLQS</sequence>
<feature type="compositionally biased region" description="Basic and acidic residues" evidence="1">
    <location>
        <begin position="102"/>
        <end position="115"/>
    </location>
</feature>
<feature type="region of interest" description="Disordered" evidence="1">
    <location>
        <begin position="1"/>
        <end position="61"/>
    </location>
</feature>
<feature type="compositionally biased region" description="Basic and acidic residues" evidence="1">
    <location>
        <begin position="1"/>
        <end position="53"/>
    </location>
</feature>
<proteinExistence type="predicted"/>
<feature type="compositionally biased region" description="Basic and acidic residues" evidence="1">
    <location>
        <begin position="136"/>
        <end position="153"/>
    </location>
</feature>
<accession>A0A9P4K4C0</accession>
<feature type="region of interest" description="Disordered" evidence="1">
    <location>
        <begin position="102"/>
        <end position="159"/>
    </location>
</feature>
<name>A0A9P4K4C0_9PLEO</name>
<gene>
    <name evidence="2" type="ORF">CC78DRAFT_583441</name>
</gene>
<organism evidence="2 3">
    <name type="scientific">Lojkania enalia</name>
    <dbReference type="NCBI Taxonomy" id="147567"/>
    <lineage>
        <taxon>Eukaryota</taxon>
        <taxon>Fungi</taxon>
        <taxon>Dikarya</taxon>
        <taxon>Ascomycota</taxon>
        <taxon>Pezizomycotina</taxon>
        <taxon>Dothideomycetes</taxon>
        <taxon>Pleosporomycetidae</taxon>
        <taxon>Pleosporales</taxon>
        <taxon>Pleosporales incertae sedis</taxon>
        <taxon>Lojkania</taxon>
    </lineage>
</organism>
<reference evidence="3" key="1">
    <citation type="journal article" date="2020" name="Stud. Mycol.">
        <title>101 Dothideomycetes genomes: A test case for predicting lifestyles and emergence of pathogens.</title>
        <authorList>
            <person name="Haridas S."/>
            <person name="Albert R."/>
            <person name="Binder M."/>
            <person name="Bloem J."/>
            <person name="LaButti K."/>
            <person name="Salamov A."/>
            <person name="Andreopoulos B."/>
            <person name="Baker S."/>
            <person name="Barry K."/>
            <person name="Bills G."/>
            <person name="Bluhm B."/>
            <person name="Cannon C."/>
            <person name="Castanera R."/>
            <person name="Culley D."/>
            <person name="Daum C."/>
            <person name="Ezra D."/>
            <person name="Gonzalez J."/>
            <person name="Henrissat B."/>
            <person name="Kuo A."/>
            <person name="Liang C."/>
            <person name="Lipzen A."/>
            <person name="Lutzoni F."/>
            <person name="Magnuson J."/>
            <person name="Mondo S."/>
            <person name="Nolan M."/>
            <person name="Ohm R."/>
            <person name="Pangilinan J."/>
            <person name="Park H.-J."/>
            <person name="Ramirez L."/>
            <person name="Alfaro M."/>
            <person name="Sun H."/>
            <person name="Tritt A."/>
            <person name="Yoshinaga Y."/>
            <person name="Zwiers L.-H."/>
            <person name="Turgeon B."/>
            <person name="Goodwin S."/>
            <person name="Spatafora J."/>
            <person name="Crous P."/>
            <person name="Grigoriev I."/>
        </authorList>
    </citation>
    <scope>NUCLEOTIDE SEQUENCE [LARGE SCALE GENOMIC DNA]</scope>
    <source>
        <strain evidence="3">CBS 304.66</strain>
    </source>
</reference>
<dbReference type="AlphaFoldDB" id="A0A9P4K4C0"/>
<keyword evidence="3" id="KW-1185">Reference proteome</keyword>